<protein>
    <recommendedName>
        <fullName evidence="1">ADP-ribosyl cyclase/cyclic ADP-ribose hydrolase</fullName>
        <ecNumber evidence="1">3.2.2.6</ecNumber>
    </recommendedName>
</protein>
<evidence type="ECO:0000259" key="5">
    <source>
        <dbReference type="PROSITE" id="PS50104"/>
    </source>
</evidence>
<evidence type="ECO:0000313" key="7">
    <source>
        <dbReference type="Proteomes" id="UP001497512"/>
    </source>
</evidence>
<keyword evidence="2" id="KW-0378">Hydrolase</keyword>
<proteinExistence type="predicted"/>
<comment type="catalytic activity">
    <reaction evidence="4">
        <text>NAD(+) + H2O = ADP-D-ribose + nicotinamide + H(+)</text>
        <dbReference type="Rhea" id="RHEA:16301"/>
        <dbReference type="ChEBI" id="CHEBI:15377"/>
        <dbReference type="ChEBI" id="CHEBI:15378"/>
        <dbReference type="ChEBI" id="CHEBI:17154"/>
        <dbReference type="ChEBI" id="CHEBI:57540"/>
        <dbReference type="ChEBI" id="CHEBI:57967"/>
        <dbReference type="EC" id="3.2.2.6"/>
    </reaction>
    <physiologicalReaction direction="left-to-right" evidence="4">
        <dbReference type="Rhea" id="RHEA:16302"/>
    </physiologicalReaction>
</comment>
<evidence type="ECO:0000256" key="2">
    <source>
        <dbReference type="ARBA" id="ARBA00022801"/>
    </source>
</evidence>
<keyword evidence="3" id="KW-0520">NAD</keyword>
<dbReference type="Gene3D" id="3.40.50.10140">
    <property type="entry name" value="Toll/interleukin-1 receptor homology (TIR) domain"/>
    <property type="match status" value="1"/>
</dbReference>
<dbReference type="Pfam" id="PF01582">
    <property type="entry name" value="TIR"/>
    <property type="match status" value="1"/>
</dbReference>
<dbReference type="SMART" id="SM00255">
    <property type="entry name" value="TIR"/>
    <property type="match status" value="1"/>
</dbReference>
<sequence length="247" mass="27449">MSERMRAWVAGIVECLCSGSSRDGCPEPPAAGPSDVPVPRSIASEATSSSFEDLKKYDVFLNHRGPDVKQTFVAQLYEALCTAGFHPFLDVKSLVKGQHAFNSIDEALCSVRVHIAVFSKGYAESKYCLNELCDMLKSGKVIFPVFYDVEPEHLRRPHQGPFAAGFRKHVKRGRKDDVKRWERALLEVANITGFRLSEVKGDEAQLKRRIVMAVQNASPVGLLQQVVQHRVGLQESVAEVVKQLGRV</sequence>
<dbReference type="Proteomes" id="UP001497512">
    <property type="component" value="Chromosome 12"/>
</dbReference>
<gene>
    <name evidence="6" type="ORF">CSSPTR1EN2_LOCUS5252</name>
</gene>
<reference evidence="6" key="1">
    <citation type="submission" date="2024-02" db="EMBL/GenBank/DDBJ databases">
        <authorList>
            <consortium name="ELIXIR-Norway"/>
            <consortium name="Elixir Norway"/>
        </authorList>
    </citation>
    <scope>NUCLEOTIDE SEQUENCE</scope>
</reference>
<dbReference type="EMBL" id="OZ019904">
    <property type="protein sequence ID" value="CAK9200069.1"/>
    <property type="molecule type" value="Genomic_DNA"/>
</dbReference>
<dbReference type="SUPFAM" id="SSF52200">
    <property type="entry name" value="Toll/Interleukin receptor TIR domain"/>
    <property type="match status" value="1"/>
</dbReference>
<feature type="domain" description="TIR" evidence="5">
    <location>
        <begin position="55"/>
        <end position="218"/>
    </location>
</feature>
<dbReference type="PANTHER" id="PTHR32009:SF39">
    <property type="entry name" value="TIR DOMAIN-CONTAINING PROTEIN"/>
    <property type="match status" value="1"/>
</dbReference>
<name>A0ABP0TQS2_9BRYO</name>
<dbReference type="PROSITE" id="PS50104">
    <property type="entry name" value="TIR"/>
    <property type="match status" value="1"/>
</dbReference>
<dbReference type="EC" id="3.2.2.6" evidence="1"/>
<dbReference type="PANTHER" id="PTHR32009">
    <property type="entry name" value="TMV RESISTANCE PROTEIN N-LIKE"/>
    <property type="match status" value="1"/>
</dbReference>
<accession>A0ABP0TQS2</accession>
<organism evidence="6 7">
    <name type="scientific">Sphagnum troendelagicum</name>
    <dbReference type="NCBI Taxonomy" id="128251"/>
    <lineage>
        <taxon>Eukaryota</taxon>
        <taxon>Viridiplantae</taxon>
        <taxon>Streptophyta</taxon>
        <taxon>Embryophyta</taxon>
        <taxon>Bryophyta</taxon>
        <taxon>Sphagnophytina</taxon>
        <taxon>Sphagnopsida</taxon>
        <taxon>Sphagnales</taxon>
        <taxon>Sphagnaceae</taxon>
        <taxon>Sphagnum</taxon>
    </lineage>
</organism>
<dbReference type="InterPro" id="IPR035897">
    <property type="entry name" value="Toll_tir_struct_dom_sf"/>
</dbReference>
<dbReference type="InterPro" id="IPR000157">
    <property type="entry name" value="TIR_dom"/>
</dbReference>
<evidence type="ECO:0000256" key="4">
    <source>
        <dbReference type="ARBA" id="ARBA00047304"/>
    </source>
</evidence>
<evidence type="ECO:0000256" key="3">
    <source>
        <dbReference type="ARBA" id="ARBA00023027"/>
    </source>
</evidence>
<evidence type="ECO:0000256" key="1">
    <source>
        <dbReference type="ARBA" id="ARBA00011982"/>
    </source>
</evidence>
<keyword evidence="7" id="KW-1185">Reference proteome</keyword>
<evidence type="ECO:0000313" key="6">
    <source>
        <dbReference type="EMBL" id="CAK9200069.1"/>
    </source>
</evidence>